<dbReference type="EMBL" id="CAJOBQ010014650">
    <property type="protein sequence ID" value="CAF4721255.1"/>
    <property type="molecule type" value="Genomic_DNA"/>
</dbReference>
<feature type="non-terminal residue" evidence="1">
    <location>
        <position position="80"/>
    </location>
</feature>
<feature type="non-terminal residue" evidence="1">
    <location>
        <position position="1"/>
    </location>
</feature>
<gene>
    <name evidence="1" type="ORF">TSG867_LOCUS34069</name>
</gene>
<sequence length="80" mass="9792">PGLIQRSLQLDQERDEMSRALKQYRDEYYEKTLMDHDKMKDQEQTDSKIVNEFEIEILKQCYESLEDTLEKTEKEKERCQ</sequence>
<accession>A0A821JW17</accession>
<organism evidence="1 2">
    <name type="scientific">Rotaria socialis</name>
    <dbReference type="NCBI Taxonomy" id="392032"/>
    <lineage>
        <taxon>Eukaryota</taxon>
        <taxon>Metazoa</taxon>
        <taxon>Spiralia</taxon>
        <taxon>Gnathifera</taxon>
        <taxon>Rotifera</taxon>
        <taxon>Eurotatoria</taxon>
        <taxon>Bdelloidea</taxon>
        <taxon>Philodinida</taxon>
        <taxon>Philodinidae</taxon>
        <taxon>Rotaria</taxon>
    </lineage>
</organism>
<comment type="caution">
    <text evidence="1">The sequence shown here is derived from an EMBL/GenBank/DDBJ whole genome shotgun (WGS) entry which is preliminary data.</text>
</comment>
<protein>
    <submittedName>
        <fullName evidence="1">Uncharacterized protein</fullName>
    </submittedName>
</protein>
<proteinExistence type="predicted"/>
<name>A0A821JW17_9BILA</name>
<evidence type="ECO:0000313" key="1">
    <source>
        <dbReference type="EMBL" id="CAF4721255.1"/>
    </source>
</evidence>
<evidence type="ECO:0000313" key="2">
    <source>
        <dbReference type="Proteomes" id="UP000663862"/>
    </source>
</evidence>
<reference evidence="1" key="1">
    <citation type="submission" date="2021-02" db="EMBL/GenBank/DDBJ databases">
        <authorList>
            <person name="Nowell W R."/>
        </authorList>
    </citation>
    <scope>NUCLEOTIDE SEQUENCE</scope>
</reference>
<dbReference type="AlphaFoldDB" id="A0A821JW17"/>
<dbReference type="Proteomes" id="UP000663862">
    <property type="component" value="Unassembled WGS sequence"/>
</dbReference>